<dbReference type="EMBL" id="JABVCQ010000029">
    <property type="protein sequence ID" value="MBB1126901.1"/>
    <property type="molecule type" value="Genomic_DNA"/>
</dbReference>
<name>A0A839HE42_9GAMM</name>
<reference evidence="2 3" key="1">
    <citation type="journal article" date="2020" name="Arch. Microbiol.">
        <title>The genome sequence of the giant phototrophic gammaproteobacterium Thiospirillum jenense gives insight into its physiological properties and phylogenetic relationships.</title>
        <authorList>
            <person name="Imhoff J.F."/>
            <person name="Meyer T.E."/>
            <person name="Kyndt J.A."/>
        </authorList>
    </citation>
    <scope>NUCLEOTIDE SEQUENCE [LARGE SCALE GENOMIC DNA]</scope>
    <source>
        <strain evidence="2 3">DSM 216</strain>
    </source>
</reference>
<comment type="caution">
    <text evidence="2">The sequence shown here is derived from an EMBL/GenBank/DDBJ whole genome shotgun (WGS) entry which is preliminary data.</text>
</comment>
<dbReference type="InterPro" id="IPR021357">
    <property type="entry name" value="DUF2782"/>
</dbReference>
<dbReference type="Pfam" id="PF11191">
    <property type="entry name" value="DUF2782"/>
    <property type="match status" value="1"/>
</dbReference>
<proteinExistence type="predicted"/>
<feature type="chain" id="PRO_5033033977" evidence="1">
    <location>
        <begin position="23"/>
        <end position="105"/>
    </location>
</feature>
<gene>
    <name evidence="2" type="ORF">HUK38_11800</name>
</gene>
<accession>A0A839HE42</accession>
<keyword evidence="1" id="KW-0732">Signal</keyword>
<evidence type="ECO:0000313" key="3">
    <source>
        <dbReference type="Proteomes" id="UP000548632"/>
    </source>
</evidence>
<organism evidence="2 3">
    <name type="scientific">Thiospirillum jenense</name>
    <dbReference type="NCBI Taxonomy" id="1653858"/>
    <lineage>
        <taxon>Bacteria</taxon>
        <taxon>Pseudomonadati</taxon>
        <taxon>Pseudomonadota</taxon>
        <taxon>Gammaproteobacteria</taxon>
        <taxon>Chromatiales</taxon>
        <taxon>Chromatiaceae</taxon>
        <taxon>Thiospirillum</taxon>
    </lineage>
</organism>
<sequence length="105" mass="11690">MKQRYLLHLSFALAMMCSITIAAPPASWDGNGVVQEELEPEVTITETPSETITSYRVKGQVYLVKIQPMAGAPYYLVDTNGDGVLDVQQAETSELAVPQWLLFKW</sequence>
<dbReference type="Gene3D" id="2.20.130.30">
    <property type="entry name" value="Protein of unknown function DUF2782"/>
    <property type="match status" value="1"/>
</dbReference>
<keyword evidence="3" id="KW-1185">Reference proteome</keyword>
<dbReference type="Proteomes" id="UP000548632">
    <property type="component" value="Unassembled WGS sequence"/>
</dbReference>
<protein>
    <submittedName>
        <fullName evidence="2">DUF2782 domain-containing protein</fullName>
    </submittedName>
</protein>
<evidence type="ECO:0000313" key="2">
    <source>
        <dbReference type="EMBL" id="MBB1126901.1"/>
    </source>
</evidence>
<dbReference type="RefSeq" id="WP_182584530.1">
    <property type="nucleotide sequence ID" value="NZ_JABVCQ010000029.1"/>
</dbReference>
<feature type="signal peptide" evidence="1">
    <location>
        <begin position="1"/>
        <end position="22"/>
    </location>
</feature>
<evidence type="ECO:0000256" key="1">
    <source>
        <dbReference type="SAM" id="SignalP"/>
    </source>
</evidence>
<dbReference type="AlphaFoldDB" id="A0A839HE42"/>